<accession>A0ABV6YST5</accession>
<organism evidence="2 3">
    <name type="scientific">candidate division CSSED10-310 bacterium</name>
    <dbReference type="NCBI Taxonomy" id="2855610"/>
    <lineage>
        <taxon>Bacteria</taxon>
        <taxon>Bacteria division CSSED10-310</taxon>
    </lineage>
</organism>
<keyword evidence="1" id="KW-0812">Transmembrane</keyword>
<keyword evidence="1" id="KW-0472">Membrane</keyword>
<evidence type="ECO:0000313" key="3">
    <source>
        <dbReference type="Proteomes" id="UP001594351"/>
    </source>
</evidence>
<keyword evidence="1" id="KW-1133">Transmembrane helix</keyword>
<dbReference type="Gene3D" id="2.30.30.40">
    <property type="entry name" value="SH3 Domains"/>
    <property type="match status" value="1"/>
</dbReference>
<dbReference type="Proteomes" id="UP001594351">
    <property type="component" value="Unassembled WGS sequence"/>
</dbReference>
<evidence type="ECO:0008006" key="4">
    <source>
        <dbReference type="Google" id="ProtNLM"/>
    </source>
</evidence>
<reference evidence="2 3" key="1">
    <citation type="submission" date="2024-09" db="EMBL/GenBank/DDBJ databases">
        <title>Laminarin stimulates single cell rates of sulfate reduction while oxygen inhibits transcriptomic activity in coastal marine sediment.</title>
        <authorList>
            <person name="Lindsay M."/>
            <person name="Orcutt B."/>
            <person name="Emerson D."/>
            <person name="Stepanauskas R."/>
            <person name="D'Angelo T."/>
        </authorList>
    </citation>
    <scope>NUCLEOTIDE SEQUENCE [LARGE SCALE GENOMIC DNA]</scope>
    <source>
        <strain evidence="2">SAG AM-311-K15</strain>
    </source>
</reference>
<evidence type="ECO:0000256" key="1">
    <source>
        <dbReference type="SAM" id="Phobius"/>
    </source>
</evidence>
<comment type="caution">
    <text evidence="2">The sequence shown here is derived from an EMBL/GenBank/DDBJ whole genome shotgun (WGS) entry which is preliminary data.</text>
</comment>
<evidence type="ECO:0000313" key="2">
    <source>
        <dbReference type="EMBL" id="MFC1849249.1"/>
    </source>
</evidence>
<sequence>MEKSKYWLMVFAIACGSLLGLVVMVRIMNLAFTGPAHQSMRNMLQQKIDEPGQSAQNKRVLEQTIKNMDQDMVNRTIGVLPDRKRGADTGQTKPEVVWQNLGKVLQIKQEGKVMNSPFAKAKEIATVSPGMKVTILEKRYTLLKIRLEQGTEGWIKEDLFSPKDEVR</sequence>
<proteinExistence type="predicted"/>
<keyword evidence="3" id="KW-1185">Reference proteome</keyword>
<gene>
    <name evidence="2" type="ORF">ACFL27_03475</name>
</gene>
<protein>
    <recommendedName>
        <fullName evidence="4">SH3b domain-containing protein</fullName>
    </recommendedName>
</protein>
<dbReference type="EMBL" id="JBHPBY010000028">
    <property type="protein sequence ID" value="MFC1849249.1"/>
    <property type="molecule type" value="Genomic_DNA"/>
</dbReference>
<feature type="transmembrane region" description="Helical" evidence="1">
    <location>
        <begin position="6"/>
        <end position="32"/>
    </location>
</feature>
<name>A0ABV6YST5_UNCC1</name>